<dbReference type="AlphaFoldDB" id="A0AAE3HF86"/>
<dbReference type="RefSeq" id="WP_257529884.1">
    <property type="nucleotide sequence ID" value="NZ_JANKAS010000003.1"/>
</dbReference>
<evidence type="ECO:0000313" key="2">
    <source>
        <dbReference type="EMBL" id="MCR1898415.1"/>
    </source>
</evidence>
<sequence>MVNFPIITMNFVLASAFSISLSLAIGRIFKNPEIAGTTAALISMLTLFLSMVAYDE</sequence>
<protein>
    <submittedName>
        <fullName evidence="2">Uncharacterized protein</fullName>
    </submittedName>
</protein>
<keyword evidence="1" id="KW-1133">Transmembrane helix</keyword>
<dbReference type="Proteomes" id="UP001205748">
    <property type="component" value="Unassembled WGS sequence"/>
</dbReference>
<gene>
    <name evidence="2" type="ORF">NSA47_05350</name>
</gene>
<keyword evidence="1" id="KW-0472">Membrane</keyword>
<comment type="caution">
    <text evidence="2">The sequence shown here is derived from an EMBL/GenBank/DDBJ whole genome shotgun (WGS) entry which is preliminary data.</text>
</comment>
<keyword evidence="1" id="KW-0812">Transmembrane</keyword>
<evidence type="ECO:0000256" key="1">
    <source>
        <dbReference type="SAM" id="Phobius"/>
    </source>
</evidence>
<keyword evidence="3" id="KW-1185">Reference proteome</keyword>
<feature type="transmembrane region" description="Helical" evidence="1">
    <location>
        <begin position="34"/>
        <end position="54"/>
    </location>
</feature>
<organism evidence="2 3">
    <name type="scientific">Irregularibacter muris</name>
    <dbReference type="NCBI Taxonomy" id="1796619"/>
    <lineage>
        <taxon>Bacteria</taxon>
        <taxon>Bacillati</taxon>
        <taxon>Bacillota</taxon>
        <taxon>Clostridia</taxon>
        <taxon>Eubacteriales</taxon>
        <taxon>Eubacteriaceae</taxon>
        <taxon>Irregularibacter</taxon>
    </lineage>
</organism>
<dbReference type="EMBL" id="JANKAS010000003">
    <property type="protein sequence ID" value="MCR1898415.1"/>
    <property type="molecule type" value="Genomic_DNA"/>
</dbReference>
<evidence type="ECO:0000313" key="3">
    <source>
        <dbReference type="Proteomes" id="UP001205748"/>
    </source>
</evidence>
<reference evidence="2" key="1">
    <citation type="submission" date="2022-07" db="EMBL/GenBank/DDBJ databases">
        <title>Enhanced cultured diversity of the mouse gut microbiota enables custom-made synthetic communities.</title>
        <authorList>
            <person name="Afrizal A."/>
        </authorList>
    </citation>
    <scope>NUCLEOTIDE SEQUENCE</scope>
    <source>
        <strain evidence="2">DSM 28593</strain>
    </source>
</reference>
<proteinExistence type="predicted"/>
<accession>A0AAE3HF86</accession>
<name>A0AAE3HF86_9FIRM</name>